<evidence type="ECO:0000256" key="1">
    <source>
        <dbReference type="ARBA" id="ARBA00022448"/>
    </source>
</evidence>
<dbReference type="CDD" id="cd03261">
    <property type="entry name" value="ABC_Org_Solvent_Resistant"/>
    <property type="match status" value="1"/>
</dbReference>
<evidence type="ECO:0000256" key="2">
    <source>
        <dbReference type="ARBA" id="ARBA00022741"/>
    </source>
</evidence>
<keyword evidence="2" id="KW-0547">Nucleotide-binding</keyword>
<evidence type="ECO:0000256" key="3">
    <source>
        <dbReference type="ARBA" id="ARBA00022840"/>
    </source>
</evidence>
<evidence type="ECO:0000259" key="4">
    <source>
        <dbReference type="PROSITE" id="PS50893"/>
    </source>
</evidence>
<dbReference type="InterPro" id="IPR017871">
    <property type="entry name" value="ABC_transporter-like_CS"/>
</dbReference>
<dbReference type="PROSITE" id="PS00211">
    <property type="entry name" value="ABC_TRANSPORTER_1"/>
    <property type="match status" value="1"/>
</dbReference>
<dbReference type="InterPro" id="IPR027417">
    <property type="entry name" value="P-loop_NTPase"/>
</dbReference>
<dbReference type="KEGG" id="asip:AQUSIP_14240"/>
<dbReference type="OrthoDB" id="9802264at2"/>
<proteinExistence type="predicted"/>
<dbReference type="PROSITE" id="PS50893">
    <property type="entry name" value="ABC_TRANSPORTER_2"/>
    <property type="match status" value="1"/>
</dbReference>
<dbReference type="Proteomes" id="UP000324194">
    <property type="component" value="Chromosome 1"/>
</dbReference>
<reference evidence="5 6" key="1">
    <citation type="submission" date="2019-08" db="EMBL/GenBank/DDBJ databases">
        <authorList>
            <person name="Guy L."/>
        </authorList>
    </citation>
    <scope>NUCLEOTIDE SEQUENCE [LARGE SCALE GENOMIC DNA]</scope>
    <source>
        <strain evidence="5 6">SGT-108</strain>
    </source>
</reference>
<protein>
    <submittedName>
        <fullName evidence="5">Putative ABC transporter ATP-binding protein</fullName>
    </submittedName>
</protein>
<dbReference type="SMART" id="SM00382">
    <property type="entry name" value="AAA"/>
    <property type="match status" value="1"/>
</dbReference>
<dbReference type="GO" id="GO:0016887">
    <property type="term" value="F:ATP hydrolysis activity"/>
    <property type="evidence" value="ECO:0007669"/>
    <property type="project" value="InterPro"/>
</dbReference>
<dbReference type="InterPro" id="IPR003593">
    <property type="entry name" value="AAA+_ATPase"/>
</dbReference>
<dbReference type="PANTHER" id="PTHR43023">
    <property type="entry name" value="PROTEIN TRIGALACTOSYLDIACYLGLYCEROL 3, CHLOROPLASTIC"/>
    <property type="match status" value="1"/>
</dbReference>
<dbReference type="PANTHER" id="PTHR43023:SF6">
    <property type="entry name" value="INTERMEMBRANE PHOSPHOLIPID TRANSPORT SYSTEM ATP-BINDING PROTEIN MLAF"/>
    <property type="match status" value="1"/>
</dbReference>
<dbReference type="Pfam" id="PF00005">
    <property type="entry name" value="ABC_tran"/>
    <property type="match status" value="1"/>
</dbReference>
<keyword evidence="6" id="KW-1185">Reference proteome</keyword>
<accession>A0A5E4PGL6</accession>
<dbReference type="AlphaFoldDB" id="A0A5E4PGL6"/>
<dbReference type="GO" id="GO:0005524">
    <property type="term" value="F:ATP binding"/>
    <property type="evidence" value="ECO:0007669"/>
    <property type="project" value="UniProtKB-KW"/>
</dbReference>
<keyword evidence="1" id="KW-0813">Transport</keyword>
<keyword evidence="3 5" id="KW-0067">ATP-binding</keyword>
<name>A0A5E4PGL6_9COXI</name>
<evidence type="ECO:0000313" key="5">
    <source>
        <dbReference type="EMBL" id="VVC76119.1"/>
    </source>
</evidence>
<sequence>MTRQENLIEISKMSFQHENGKVVFQDVDIVIPRGKVTAIMGPSGTGKTTLLRLIGGQLSPSSGEVRVAGKTIHSLSHKELYQLRKSMGMLFQGGGLFTHLNVYENVAFPLREHTRLSESMIHTIVLMKLQMVGLRGAWRLMPNELSGGMARRVALARAVALDPELIMYDEPFTGQDPISMGVLVKLVRMLNDALGLTSIIVSHDVQETMHIADYVYVIVNQRVVGQGSPAAIANDSSLQLQQFIQGLPDGPVPFDYPAIPLVEDFLQGAEA</sequence>
<dbReference type="InterPro" id="IPR003439">
    <property type="entry name" value="ABC_transporter-like_ATP-bd"/>
</dbReference>
<evidence type="ECO:0000313" key="6">
    <source>
        <dbReference type="Proteomes" id="UP000324194"/>
    </source>
</evidence>
<dbReference type="SUPFAM" id="SSF52540">
    <property type="entry name" value="P-loop containing nucleoside triphosphate hydrolases"/>
    <property type="match status" value="1"/>
</dbReference>
<gene>
    <name evidence="5" type="ORF">AQUSIP_14240</name>
</gene>
<dbReference type="EMBL" id="LR699119">
    <property type="protein sequence ID" value="VVC76119.1"/>
    <property type="molecule type" value="Genomic_DNA"/>
</dbReference>
<dbReference type="Gene3D" id="3.40.50.300">
    <property type="entry name" value="P-loop containing nucleotide triphosphate hydrolases"/>
    <property type="match status" value="1"/>
</dbReference>
<organism evidence="5 6">
    <name type="scientific">Aquicella siphonis</name>
    <dbReference type="NCBI Taxonomy" id="254247"/>
    <lineage>
        <taxon>Bacteria</taxon>
        <taxon>Pseudomonadati</taxon>
        <taxon>Pseudomonadota</taxon>
        <taxon>Gammaproteobacteria</taxon>
        <taxon>Legionellales</taxon>
        <taxon>Coxiellaceae</taxon>
        <taxon>Aquicella</taxon>
    </lineage>
</organism>
<feature type="domain" description="ABC transporter" evidence="4">
    <location>
        <begin position="8"/>
        <end position="245"/>
    </location>
</feature>